<dbReference type="Proteomes" id="UP000598271">
    <property type="component" value="Unassembled WGS sequence"/>
</dbReference>
<name>A0A8J3D599_9BACT</name>
<reference evidence="2 3" key="1">
    <citation type="journal article" date="2014" name="Int. J. Syst. Evol. Microbiol.">
        <title>Complete genome sequence of Corynebacterium casei LMG S-19264T (=DSM 44701T), isolated from a smear-ripened cheese.</title>
        <authorList>
            <consortium name="US DOE Joint Genome Institute (JGI-PGF)"/>
            <person name="Walter F."/>
            <person name="Albersmeier A."/>
            <person name="Kalinowski J."/>
            <person name="Ruckert C."/>
        </authorList>
    </citation>
    <scope>NUCLEOTIDE SEQUENCE [LARGE SCALE GENOMIC DNA]</scope>
    <source>
        <strain evidence="2 3">KCTC 12866</strain>
    </source>
</reference>
<dbReference type="Pfam" id="PF14262">
    <property type="entry name" value="Cthe_2159"/>
    <property type="match status" value="1"/>
</dbReference>
<evidence type="ECO:0000313" key="2">
    <source>
        <dbReference type="EMBL" id="GHB61833.1"/>
    </source>
</evidence>
<feature type="region of interest" description="Disordered" evidence="1">
    <location>
        <begin position="30"/>
        <end position="50"/>
    </location>
</feature>
<dbReference type="InterPro" id="IPR025584">
    <property type="entry name" value="Cthe_2159"/>
</dbReference>
<dbReference type="PROSITE" id="PS51257">
    <property type="entry name" value="PROKAR_LIPOPROTEIN"/>
    <property type="match status" value="1"/>
</dbReference>
<accession>A0A8J3D599</accession>
<organism evidence="2 3">
    <name type="scientific">Persicitalea jodogahamensis</name>
    <dbReference type="NCBI Taxonomy" id="402147"/>
    <lineage>
        <taxon>Bacteria</taxon>
        <taxon>Pseudomonadati</taxon>
        <taxon>Bacteroidota</taxon>
        <taxon>Cytophagia</taxon>
        <taxon>Cytophagales</taxon>
        <taxon>Spirosomataceae</taxon>
        <taxon>Persicitalea</taxon>
    </lineage>
</organism>
<sequence length="511" mass="51514">MKTNLTNNLLRSSINLLVTGILVMASCQKPTEVDPTDDPTPGTAETGTVTKTSTWNGTSTVGAHEAASDYVWNASDVVPIKLNGTSITIGGAGATASGSVVTITSAGTYSLSGSLTNGQVIVNAKDAVVRLILDGVNIHSSVNAPVYVKKAEKVVLVLADNSTNVLTDAANYTYDVPADEEPNAAVFSKSDLTIFGTGTLDVTGNFGDGIVSKDGLIVKSGNITVKSADDAIRGKDYLVINDGKITIDAKADGLKSSNDSDAALGYVIIDKGDISITSGDDGVHAETSLTINGGTVSILKSYEGLEGQAITVNAGTIHITSSDDGINAASTARSGNTLTINGGYMFVDANGDGLDANGSIVMTGGVVIVAGPTASNNGALDYDATFNITGGYLLAVGSSGMAQAPGTSSTQNSVLIGLTSAQAAGTVINLQSGDGKSLFTFQPSKKFQSIAFSSPGLTNGSSFSVYTGGTATGTATDGLYQEGTYTSGTKFADFTVSTAVTKVGTTGGGGR</sequence>
<keyword evidence="3" id="KW-1185">Reference proteome</keyword>
<comment type="caution">
    <text evidence="2">The sequence shown here is derived from an EMBL/GenBank/DDBJ whole genome shotgun (WGS) entry which is preliminary data.</text>
</comment>
<evidence type="ECO:0000313" key="3">
    <source>
        <dbReference type="Proteomes" id="UP000598271"/>
    </source>
</evidence>
<dbReference type="AlphaFoldDB" id="A0A8J3D599"/>
<dbReference type="EMBL" id="BMXF01000001">
    <property type="protein sequence ID" value="GHB61833.1"/>
    <property type="molecule type" value="Genomic_DNA"/>
</dbReference>
<evidence type="ECO:0000256" key="1">
    <source>
        <dbReference type="SAM" id="MobiDB-lite"/>
    </source>
</evidence>
<dbReference type="RefSeq" id="WP_189563661.1">
    <property type="nucleotide sequence ID" value="NZ_BMXF01000001.1"/>
</dbReference>
<protein>
    <recommendedName>
        <fullName evidence="4">Carbohydrate-binding domain-containing protein</fullName>
    </recommendedName>
</protein>
<evidence type="ECO:0008006" key="4">
    <source>
        <dbReference type="Google" id="ProtNLM"/>
    </source>
</evidence>
<gene>
    <name evidence="2" type="ORF">GCM10007390_14670</name>
</gene>
<feature type="compositionally biased region" description="Low complexity" evidence="1">
    <location>
        <begin position="39"/>
        <end position="48"/>
    </location>
</feature>
<proteinExistence type="predicted"/>